<keyword evidence="1" id="KW-0472">Membrane</keyword>
<feature type="transmembrane region" description="Helical" evidence="1">
    <location>
        <begin position="155"/>
        <end position="176"/>
    </location>
</feature>
<feature type="transmembrane region" description="Helical" evidence="1">
    <location>
        <begin position="22"/>
        <end position="46"/>
    </location>
</feature>
<evidence type="ECO:0000313" key="2">
    <source>
        <dbReference type="EMBL" id="SNX47241.1"/>
    </source>
</evidence>
<keyword evidence="1" id="KW-0812">Transmembrane</keyword>
<feature type="transmembrane region" description="Helical" evidence="1">
    <location>
        <begin position="127"/>
        <end position="149"/>
    </location>
</feature>
<keyword evidence="1" id="KW-1133">Transmembrane helix</keyword>
<evidence type="ECO:0000256" key="1">
    <source>
        <dbReference type="SAM" id="Phobius"/>
    </source>
</evidence>
<gene>
    <name evidence="2" type="ORF">VTH8203_00842</name>
</gene>
<dbReference type="EMBL" id="OANU01000006">
    <property type="protein sequence ID" value="SNX47241.1"/>
    <property type="molecule type" value="Genomic_DNA"/>
</dbReference>
<keyword evidence="3" id="KW-1185">Reference proteome</keyword>
<dbReference type="OrthoDB" id="5875869at2"/>
<name>A0A240EFD8_9VIBR</name>
<sequence length="250" mass="28373">MTEQDKNTKRDRKKSSIKIPLISFYLSIIFKVLSIACFAGALCLFIELGMYIFMDDAIALSLERYERISTFTGSAVWVANEDLLTYLQNTLSQFFHLPTFISETQDVTSQLSQLLSQERLSNSYLQWAYELVIALVAAIPDIMALWVIVSYTWMAKVITIISMLIPCLAIIIAGVIDGSVERKINTYKGKRDSQDKIEWWFLALKSSSYTIIFLYIAIPNSLQAGTVMIPSALATAFFARNVVANYKKYF</sequence>
<dbReference type="AlphaFoldDB" id="A0A240EFD8"/>
<accession>A0A240EFD8</accession>
<protein>
    <recommendedName>
        <fullName evidence="4">Integrating conjugative element membrane protein, PFL_4697 family</fullName>
    </recommendedName>
</protein>
<organism evidence="2 3">
    <name type="scientific">Vibrio thalassae</name>
    <dbReference type="NCBI Taxonomy" id="1243014"/>
    <lineage>
        <taxon>Bacteria</taxon>
        <taxon>Pseudomonadati</taxon>
        <taxon>Pseudomonadota</taxon>
        <taxon>Gammaproteobacteria</taxon>
        <taxon>Vibrionales</taxon>
        <taxon>Vibrionaceae</taxon>
        <taxon>Vibrio</taxon>
    </lineage>
</organism>
<dbReference type="InterPro" id="IPR022266">
    <property type="entry name" value="DtrJ-like"/>
</dbReference>
<feature type="transmembrane region" description="Helical" evidence="1">
    <location>
        <begin position="224"/>
        <end position="243"/>
    </location>
</feature>
<dbReference type="Pfam" id="PF14348">
    <property type="entry name" value="DtrJ-like"/>
    <property type="match status" value="1"/>
</dbReference>
<dbReference type="RefSeq" id="WP_096992532.1">
    <property type="nucleotide sequence ID" value="NZ_JBHSII010000006.1"/>
</dbReference>
<dbReference type="Proteomes" id="UP000219336">
    <property type="component" value="Unassembled WGS sequence"/>
</dbReference>
<evidence type="ECO:0008006" key="4">
    <source>
        <dbReference type="Google" id="ProtNLM"/>
    </source>
</evidence>
<proteinExistence type="predicted"/>
<feature type="transmembrane region" description="Helical" evidence="1">
    <location>
        <begin position="197"/>
        <end position="218"/>
    </location>
</feature>
<reference evidence="3" key="1">
    <citation type="submission" date="2016-06" db="EMBL/GenBank/DDBJ databases">
        <authorList>
            <person name="Rodrigo-Torres L."/>
            <person name="Arahal R.D."/>
            <person name="Lucena T."/>
        </authorList>
    </citation>
    <scope>NUCLEOTIDE SEQUENCE [LARGE SCALE GENOMIC DNA]</scope>
    <source>
        <strain evidence="3">CECT8203</strain>
    </source>
</reference>
<evidence type="ECO:0000313" key="3">
    <source>
        <dbReference type="Proteomes" id="UP000219336"/>
    </source>
</evidence>